<dbReference type="OrthoDB" id="9829330at2"/>
<dbReference type="EMBL" id="SRKZ01000006">
    <property type="protein sequence ID" value="TGD78410.1"/>
    <property type="molecule type" value="Genomic_DNA"/>
</dbReference>
<proteinExistence type="predicted"/>
<dbReference type="AlphaFoldDB" id="A0A4Z0MGC6"/>
<comment type="caution">
    <text evidence="1">The sequence shown here is derived from an EMBL/GenBank/DDBJ whole genome shotgun (WGS) entry which is preliminary data.</text>
</comment>
<dbReference type="RefSeq" id="WP_135532270.1">
    <property type="nucleotide sequence ID" value="NZ_SRKZ01000006.1"/>
</dbReference>
<sequence length="159" mass="17995">MKRFQVGLGLCLSFSFAGYAQQSEIVRIKIPVQYSKLYSEELIKRLVILPELDRTAYIFAADTTLTTLEVCGGNGVYYFGQGPTDHTSARYRVAIKVGDELQYARDGKSQLEHKQLVNNYYAKTLNSDKCVTYDTSVSLNTQVIKLIKLNNRKTSSDKF</sequence>
<evidence type="ECO:0000313" key="1">
    <source>
        <dbReference type="EMBL" id="TGD78410.1"/>
    </source>
</evidence>
<reference evidence="1 2" key="1">
    <citation type="submission" date="2019-04" db="EMBL/GenBank/DDBJ databases">
        <authorList>
            <person name="Feng G."/>
            <person name="Zhang J."/>
            <person name="Zhu H."/>
        </authorList>
    </citation>
    <scope>NUCLEOTIDE SEQUENCE [LARGE SCALE GENOMIC DNA]</scope>
    <source>
        <strain evidence="1 2">JCM 19491</strain>
    </source>
</reference>
<dbReference type="Proteomes" id="UP000298284">
    <property type="component" value="Unassembled WGS sequence"/>
</dbReference>
<organism evidence="1 2">
    <name type="scientific">Hymenobacter wooponensis</name>
    <dbReference type="NCBI Taxonomy" id="1525360"/>
    <lineage>
        <taxon>Bacteria</taxon>
        <taxon>Pseudomonadati</taxon>
        <taxon>Bacteroidota</taxon>
        <taxon>Cytophagia</taxon>
        <taxon>Cytophagales</taxon>
        <taxon>Hymenobacteraceae</taxon>
        <taxon>Hymenobacter</taxon>
    </lineage>
</organism>
<protein>
    <submittedName>
        <fullName evidence="1">Uncharacterized protein</fullName>
    </submittedName>
</protein>
<accession>A0A4Z0MGC6</accession>
<keyword evidence="2" id="KW-1185">Reference proteome</keyword>
<evidence type="ECO:0000313" key="2">
    <source>
        <dbReference type="Proteomes" id="UP000298284"/>
    </source>
</evidence>
<gene>
    <name evidence="1" type="ORF">EU557_20095</name>
</gene>
<name>A0A4Z0MGC6_9BACT</name>